<evidence type="ECO:0000256" key="1">
    <source>
        <dbReference type="ARBA" id="ARBA00022741"/>
    </source>
</evidence>
<feature type="domain" description="G" evidence="4">
    <location>
        <begin position="121"/>
        <end position="213"/>
    </location>
</feature>
<keyword evidence="6" id="KW-1185">Reference proteome</keyword>
<dbReference type="OrthoDB" id="269151at2759"/>
<dbReference type="GO" id="GO:0032543">
    <property type="term" value="P:mitochondrial translation"/>
    <property type="evidence" value="ECO:0007669"/>
    <property type="project" value="TreeGrafter"/>
</dbReference>
<reference evidence="6" key="1">
    <citation type="journal article" date="2013" name="Genome Announc.">
        <title>Draft genome sequence of the ascomycete Phaeoacremonium aleophilum strain UCR-PA7, a causal agent of the esca disease complex in grapevines.</title>
        <authorList>
            <person name="Blanco-Ulate B."/>
            <person name="Rolshausen P."/>
            <person name="Cantu D."/>
        </authorList>
    </citation>
    <scope>NUCLEOTIDE SEQUENCE [LARGE SCALE GENOMIC DNA]</scope>
    <source>
        <strain evidence="6">UCR-PA7</strain>
    </source>
</reference>
<dbReference type="SUPFAM" id="SSF52540">
    <property type="entry name" value="P-loop containing nucleoside triphosphate hydrolases"/>
    <property type="match status" value="1"/>
</dbReference>
<dbReference type="Gene3D" id="3.40.50.300">
    <property type="entry name" value="P-loop containing nucleotide triphosphate hydrolases"/>
    <property type="match status" value="1"/>
</dbReference>
<dbReference type="GeneID" id="19325378"/>
<dbReference type="Gene3D" id="1.10.1580.10">
    <property type="match status" value="1"/>
</dbReference>
<dbReference type="GO" id="GO:0005525">
    <property type="term" value="F:GTP binding"/>
    <property type="evidence" value="ECO:0007669"/>
    <property type="project" value="UniProtKB-KW"/>
</dbReference>
<proteinExistence type="predicted"/>
<sequence>MQRVLSNIGLVIECRDFRVPLTSWNPLLEKSLMSSASPVGGGERARIIVYTKRDLGPTASDAATEGPSGSEIVNRLAAFHQREGHASAVVFLGKGGAGGTKLLDVVKRVAREHDSLTGLRALVVGMPNAGKSTLLNRLRAQGMGLGKAAKTGSEPGVTRKLGTPVRIVPGGDGAENEDGSRGGGFGEGVYIMDTPGVFVPYVSDAESMLKLALVGCVKDGLVSHVTVADYLLYHLNLRDPALYAAYCGEPTNDVHEFLRGVARRTGKLVKGGEPSLEGAADWIIKEWRNGELGRFVLDEVNDRTLAAAVKASAEPPMSMNQARKREKELRKARQMERMATQAQDAV</sequence>
<feature type="region of interest" description="Disordered" evidence="3">
    <location>
        <begin position="311"/>
        <end position="346"/>
    </location>
</feature>
<evidence type="ECO:0000313" key="5">
    <source>
        <dbReference type="EMBL" id="EON99576.1"/>
    </source>
</evidence>
<dbReference type="GO" id="GO:0003924">
    <property type="term" value="F:GTPase activity"/>
    <property type="evidence" value="ECO:0007669"/>
    <property type="project" value="TreeGrafter"/>
</dbReference>
<name>R8BJT8_PHAM7</name>
<dbReference type="eggNOG" id="KOG2485">
    <property type="taxonomic scope" value="Eukaryota"/>
</dbReference>
<dbReference type="HOGENOM" id="CLU_011106_0_1_1"/>
<feature type="compositionally biased region" description="Basic and acidic residues" evidence="3">
    <location>
        <begin position="323"/>
        <end position="336"/>
    </location>
</feature>
<dbReference type="GO" id="GO:0005739">
    <property type="term" value="C:mitochondrion"/>
    <property type="evidence" value="ECO:0007669"/>
    <property type="project" value="TreeGrafter"/>
</dbReference>
<protein>
    <submittedName>
        <fullName evidence="5">Putative mitochondrial gtpase protein</fullName>
    </submittedName>
</protein>
<dbReference type="EMBL" id="KB933141">
    <property type="protein sequence ID" value="EON99576.1"/>
    <property type="molecule type" value="Genomic_DNA"/>
</dbReference>
<gene>
    <name evidence="5" type="ORF">UCRPA7_4881</name>
</gene>
<dbReference type="FunFam" id="1.10.1580.10:FF:000009">
    <property type="entry name" value="Mitochondrial GTPase 1"/>
    <property type="match status" value="1"/>
</dbReference>
<keyword evidence="2" id="KW-0342">GTP-binding</keyword>
<keyword evidence="1" id="KW-0547">Nucleotide-binding</keyword>
<evidence type="ECO:0000256" key="2">
    <source>
        <dbReference type="ARBA" id="ARBA00023134"/>
    </source>
</evidence>
<evidence type="ECO:0000259" key="4">
    <source>
        <dbReference type="Pfam" id="PF01926"/>
    </source>
</evidence>
<dbReference type="Proteomes" id="UP000014074">
    <property type="component" value="Unassembled WGS sequence"/>
</dbReference>
<evidence type="ECO:0000256" key="3">
    <source>
        <dbReference type="SAM" id="MobiDB-lite"/>
    </source>
</evidence>
<evidence type="ECO:0000313" key="6">
    <source>
        <dbReference type="Proteomes" id="UP000014074"/>
    </source>
</evidence>
<dbReference type="KEGG" id="tmn:UCRPA7_4881"/>
<dbReference type="InterPro" id="IPR023179">
    <property type="entry name" value="GTP-bd_ortho_bundle_sf"/>
</dbReference>
<dbReference type="AlphaFoldDB" id="R8BJT8"/>
<dbReference type="Pfam" id="PF01926">
    <property type="entry name" value="MMR_HSR1"/>
    <property type="match status" value="1"/>
</dbReference>
<dbReference type="PANTHER" id="PTHR45782">
    <property type="entry name" value="MITOCHONDRIAL RIBOSOME-ASSOCIATED GTPASE 1"/>
    <property type="match status" value="1"/>
</dbReference>
<dbReference type="PANTHER" id="PTHR45782:SF4">
    <property type="entry name" value="MITOCHONDRIAL RIBOSOME-ASSOCIATED GTPASE 1"/>
    <property type="match status" value="1"/>
</dbReference>
<dbReference type="RefSeq" id="XP_007915623.1">
    <property type="nucleotide sequence ID" value="XM_007917432.1"/>
</dbReference>
<accession>R8BJT8</accession>
<organism evidence="5 6">
    <name type="scientific">Phaeoacremonium minimum (strain UCR-PA7)</name>
    <name type="common">Esca disease fungus</name>
    <name type="synonym">Togninia minima</name>
    <dbReference type="NCBI Taxonomy" id="1286976"/>
    <lineage>
        <taxon>Eukaryota</taxon>
        <taxon>Fungi</taxon>
        <taxon>Dikarya</taxon>
        <taxon>Ascomycota</taxon>
        <taxon>Pezizomycotina</taxon>
        <taxon>Sordariomycetes</taxon>
        <taxon>Sordariomycetidae</taxon>
        <taxon>Togniniales</taxon>
        <taxon>Togniniaceae</taxon>
        <taxon>Phaeoacremonium</taxon>
    </lineage>
</organism>
<dbReference type="InterPro" id="IPR006073">
    <property type="entry name" value="GTP-bd"/>
</dbReference>
<dbReference type="InterPro" id="IPR027417">
    <property type="entry name" value="P-loop_NTPase"/>
</dbReference>